<keyword evidence="1" id="KW-0175">Coiled coil</keyword>
<gene>
    <name evidence="3" type="ORF">Cci01nite_40950</name>
</gene>
<dbReference type="AlphaFoldDB" id="A0A8J3KFA5"/>
<evidence type="ECO:0000313" key="4">
    <source>
        <dbReference type="Proteomes" id="UP000659904"/>
    </source>
</evidence>
<evidence type="ECO:0008006" key="5">
    <source>
        <dbReference type="Google" id="ProtNLM"/>
    </source>
</evidence>
<evidence type="ECO:0000256" key="1">
    <source>
        <dbReference type="SAM" id="Coils"/>
    </source>
</evidence>
<accession>A0A8J3KFA5</accession>
<dbReference type="RefSeq" id="WP_147432937.1">
    <property type="nucleotide sequence ID" value="NZ_BONH01000018.1"/>
</dbReference>
<reference evidence="3 4" key="1">
    <citation type="submission" date="2021-01" db="EMBL/GenBank/DDBJ databases">
        <title>Whole genome shotgun sequence of Catellatospora citrea NBRC 14495.</title>
        <authorList>
            <person name="Komaki H."/>
            <person name="Tamura T."/>
        </authorList>
    </citation>
    <scope>NUCLEOTIDE SEQUENCE [LARGE SCALE GENOMIC DNA]</scope>
    <source>
        <strain evidence="3 4">NBRC 14495</strain>
    </source>
</reference>
<dbReference type="Proteomes" id="UP000659904">
    <property type="component" value="Unassembled WGS sequence"/>
</dbReference>
<feature type="coiled-coil region" evidence="1">
    <location>
        <begin position="237"/>
        <end position="266"/>
    </location>
</feature>
<evidence type="ECO:0000313" key="3">
    <source>
        <dbReference type="EMBL" id="GIF99001.1"/>
    </source>
</evidence>
<name>A0A8J3KFA5_9ACTN</name>
<feature type="region of interest" description="Disordered" evidence="2">
    <location>
        <begin position="1"/>
        <end position="22"/>
    </location>
</feature>
<organism evidence="3 4">
    <name type="scientific">Catellatospora citrea</name>
    <dbReference type="NCBI Taxonomy" id="53366"/>
    <lineage>
        <taxon>Bacteria</taxon>
        <taxon>Bacillati</taxon>
        <taxon>Actinomycetota</taxon>
        <taxon>Actinomycetes</taxon>
        <taxon>Micromonosporales</taxon>
        <taxon>Micromonosporaceae</taxon>
        <taxon>Catellatospora</taxon>
    </lineage>
</organism>
<keyword evidence="4" id="KW-1185">Reference proteome</keyword>
<comment type="caution">
    <text evidence="3">The sequence shown here is derived from an EMBL/GenBank/DDBJ whole genome shotgun (WGS) entry which is preliminary data.</text>
</comment>
<protein>
    <recommendedName>
        <fullName evidence="5">PE-PGRS family protein</fullName>
    </recommendedName>
</protein>
<proteinExistence type="predicted"/>
<evidence type="ECO:0000256" key="2">
    <source>
        <dbReference type="SAM" id="MobiDB-lite"/>
    </source>
</evidence>
<dbReference type="EMBL" id="BONH01000018">
    <property type="protein sequence ID" value="GIF99001.1"/>
    <property type="molecule type" value="Genomic_DNA"/>
</dbReference>
<sequence>MTEPNSGKSRGGSKRGKQPSKSEALLAEVVAAGGTLEVSRTDGVNYGALMAAANLYKVPNGKRLVWAEPHGRHATRPQIRLEDQPEWMNATLDPLPIPPSPTTTHPAVARLAKGEEHFHRLATGRQPAALRLLQALAAAAAKRGYEVSTGAADAFWRRRTANQQWIHLTITISGHHMYVGVDDGRPRGYLPEAELRRLDRAKGPVLLRVVNGQEHRASHWWLDVTDERAGDQLAHVLQELELRAEVEEQRHQKRQERERHERRQREEALAHAKEQYFYDRRAELLVDQVDRWHLAQRIDAYLDALERVVDEVEDPQSLRDWIAWARQYRLDIDPLESGIAVPVEHEPELEKLAKYLPASLNLYAW</sequence>